<protein>
    <recommendedName>
        <fullName evidence="1">DUF7344 domain-containing protein</fullName>
    </recommendedName>
</protein>
<dbReference type="InterPro" id="IPR055768">
    <property type="entry name" value="DUF7344"/>
</dbReference>
<feature type="domain" description="DUF7344" evidence="1">
    <location>
        <begin position="128"/>
        <end position="203"/>
    </location>
</feature>
<gene>
    <name evidence="2" type="ORF">C495_15272</name>
</gene>
<evidence type="ECO:0000313" key="2">
    <source>
        <dbReference type="EMBL" id="ELY42377.1"/>
    </source>
</evidence>
<dbReference type="AlphaFoldDB" id="L9VZ92"/>
<feature type="domain" description="DUF7344" evidence="1">
    <location>
        <begin position="19"/>
        <end position="97"/>
    </location>
</feature>
<dbReference type="STRING" id="1230460.C495_15272"/>
<dbReference type="eggNOG" id="arCOG03828">
    <property type="taxonomic scope" value="Archaea"/>
</dbReference>
<comment type="caution">
    <text evidence="2">The sequence shown here is derived from an EMBL/GenBank/DDBJ whole genome shotgun (WGS) entry which is preliminary data.</text>
</comment>
<dbReference type="PATRIC" id="fig|1230460.4.peg.3103"/>
<dbReference type="InterPro" id="IPR036388">
    <property type="entry name" value="WH-like_DNA-bd_sf"/>
</dbReference>
<dbReference type="Gene3D" id="1.10.10.10">
    <property type="entry name" value="Winged helix-like DNA-binding domain superfamily/Winged helix DNA-binding domain"/>
    <property type="match status" value="1"/>
</dbReference>
<dbReference type="OrthoDB" id="194397at2157"/>
<reference evidence="2 3" key="1">
    <citation type="journal article" date="2014" name="PLoS Genet.">
        <title>Phylogenetically driven sequencing of extremely halophilic archaea reveals strategies for static and dynamic osmo-response.</title>
        <authorList>
            <person name="Becker E.A."/>
            <person name="Seitzer P.M."/>
            <person name="Tritt A."/>
            <person name="Larsen D."/>
            <person name="Krusor M."/>
            <person name="Yao A.I."/>
            <person name="Wu D."/>
            <person name="Madern D."/>
            <person name="Eisen J.A."/>
            <person name="Darling A.E."/>
            <person name="Facciotti M.T."/>
        </authorList>
    </citation>
    <scope>NUCLEOTIDE SEQUENCE [LARGE SCALE GENOMIC DNA]</scope>
    <source>
        <strain evidence="2 3">JCM 14089</strain>
    </source>
</reference>
<organism evidence="2 3">
    <name type="scientific">Natronorubrum sulfidifaciens JCM 14089</name>
    <dbReference type="NCBI Taxonomy" id="1230460"/>
    <lineage>
        <taxon>Archaea</taxon>
        <taxon>Methanobacteriati</taxon>
        <taxon>Methanobacteriota</taxon>
        <taxon>Stenosarchaea group</taxon>
        <taxon>Halobacteria</taxon>
        <taxon>Halobacteriales</taxon>
        <taxon>Natrialbaceae</taxon>
        <taxon>Natronorubrum</taxon>
    </lineage>
</organism>
<proteinExistence type="predicted"/>
<evidence type="ECO:0000313" key="3">
    <source>
        <dbReference type="Proteomes" id="UP000011661"/>
    </source>
</evidence>
<sequence length="246" mass="26987">MSTPDGYGRSRHSRDETFAAFAVETRREALRIVNERSPTGVTKHELAAELAARTTAGDATAVTDADRQRLLVDCHHRTLPALFDAGLLEKTDDGRLVTTAHWAFDDAGLGAVLDDQTTDHRVDLDVLFEALSDSRRRTVLSVLDGSHQPHSTEALARAVAASEMDRDIRRDEVEQVWSTLRHVHLPVLNDAGLVGYDAESSLVSYEGHPVLHESWLEGTHEQPSQANARGRSLNAVTGVLRSGSNR</sequence>
<dbReference type="Proteomes" id="UP000011661">
    <property type="component" value="Unassembled WGS sequence"/>
</dbReference>
<dbReference type="Pfam" id="PF24035">
    <property type="entry name" value="DUF7344"/>
    <property type="match status" value="2"/>
</dbReference>
<dbReference type="EMBL" id="AOHX01000046">
    <property type="protein sequence ID" value="ELY42377.1"/>
    <property type="molecule type" value="Genomic_DNA"/>
</dbReference>
<dbReference type="RefSeq" id="WP_008164421.1">
    <property type="nucleotide sequence ID" value="NZ_AOHX01000046.1"/>
</dbReference>
<name>L9VZ92_9EURY</name>
<keyword evidence="3" id="KW-1185">Reference proteome</keyword>
<evidence type="ECO:0000259" key="1">
    <source>
        <dbReference type="Pfam" id="PF24035"/>
    </source>
</evidence>
<accession>L9VZ92</accession>